<dbReference type="KEGG" id="xne:XNC1_0713"/>
<dbReference type="AlphaFoldDB" id="D3VJM8"/>
<evidence type="ECO:0000313" key="5">
    <source>
        <dbReference type="EMBL" id="CBJ88784.1"/>
    </source>
</evidence>
<organism evidence="5 6">
    <name type="scientific">Xenorhabdus nematophila (strain ATCC 19061 / DSM 3370 / CCUG 14189 / LMG 1036 / NCIMB 9965 / AN6)</name>
    <dbReference type="NCBI Taxonomy" id="406817"/>
    <lineage>
        <taxon>Bacteria</taxon>
        <taxon>Pseudomonadati</taxon>
        <taxon>Pseudomonadota</taxon>
        <taxon>Gammaproteobacteria</taxon>
        <taxon>Enterobacterales</taxon>
        <taxon>Morganellaceae</taxon>
        <taxon>Xenorhabdus</taxon>
    </lineage>
</organism>
<gene>
    <name evidence="5" type="ordered locus">XNC1_0713</name>
</gene>
<dbReference type="GO" id="GO:0004066">
    <property type="term" value="F:asparagine synthase (glutamine-hydrolyzing) activity"/>
    <property type="evidence" value="ECO:0007669"/>
    <property type="project" value="UniProtKB-EC"/>
</dbReference>
<comment type="catalytic activity">
    <reaction evidence="3">
        <text>L-aspartate + L-glutamine + ATP + H2O = L-asparagine + L-glutamate + AMP + diphosphate + H(+)</text>
        <dbReference type="Rhea" id="RHEA:12228"/>
        <dbReference type="ChEBI" id="CHEBI:15377"/>
        <dbReference type="ChEBI" id="CHEBI:15378"/>
        <dbReference type="ChEBI" id="CHEBI:29985"/>
        <dbReference type="ChEBI" id="CHEBI:29991"/>
        <dbReference type="ChEBI" id="CHEBI:30616"/>
        <dbReference type="ChEBI" id="CHEBI:33019"/>
        <dbReference type="ChEBI" id="CHEBI:58048"/>
        <dbReference type="ChEBI" id="CHEBI:58359"/>
        <dbReference type="ChEBI" id="CHEBI:456215"/>
        <dbReference type="EC" id="6.3.5.4"/>
    </reaction>
</comment>
<comment type="pathway">
    <text evidence="1">Amino-acid biosynthesis; L-asparagine biosynthesis; L-asparagine from L-aspartate (L-Gln route): step 1/1.</text>
</comment>
<evidence type="ECO:0000256" key="2">
    <source>
        <dbReference type="ARBA" id="ARBA00012737"/>
    </source>
</evidence>
<dbReference type="PROSITE" id="PS51278">
    <property type="entry name" value="GATASE_TYPE_2"/>
    <property type="match status" value="1"/>
</dbReference>
<dbReference type="EMBL" id="FN667742">
    <property type="protein sequence ID" value="CBJ88784.1"/>
    <property type="molecule type" value="Genomic_DNA"/>
</dbReference>
<dbReference type="InterPro" id="IPR051786">
    <property type="entry name" value="ASN_synthetase/amidase"/>
</dbReference>
<reference evidence="5 6" key="1">
    <citation type="journal article" date="2011" name="PLoS ONE">
        <title>The entomopathogenic bacterial endosymbionts xenorhabdus and photorhabdus: convergent lifestyles from divergent genomes.</title>
        <authorList>
            <person name="Chaston J.M."/>
            <person name="Suen G."/>
            <person name="Tucker S.L."/>
            <person name="Andersen A.W."/>
            <person name="Bhasin A."/>
            <person name="Bode E."/>
            <person name="Bode H.B."/>
            <person name="Brachmann A.O."/>
            <person name="Cowles C.E."/>
            <person name="Cowles K.N."/>
            <person name="Darby C."/>
            <person name="de Leon L."/>
            <person name="Drace K."/>
            <person name="Du Z."/>
            <person name="Givaudan A."/>
            <person name="Herbert Tran E.E."/>
            <person name="Jewell K.A."/>
            <person name="Knack J.J."/>
            <person name="Krasomil-Osterfeld K.C."/>
            <person name="Kukor R."/>
            <person name="Lanois A."/>
            <person name="Latreille P."/>
            <person name="Leimgruber N.K."/>
            <person name="Lipke C.M."/>
            <person name="Liu R."/>
            <person name="Lu X."/>
            <person name="Martens E.C."/>
            <person name="Marri P.R."/>
            <person name="Medigue C."/>
            <person name="Menard M.L."/>
            <person name="Miller N.M."/>
            <person name="Morales-Soto N."/>
            <person name="Norton S."/>
            <person name="Ogier J.C."/>
            <person name="Orchard S.S."/>
            <person name="Park D."/>
            <person name="Park Y."/>
            <person name="Qurollo B.A."/>
            <person name="Sugar D.R."/>
            <person name="Richards G.R."/>
            <person name="Rouy Z."/>
            <person name="Slominski B."/>
            <person name="Slominski K."/>
            <person name="Snyder H."/>
            <person name="Tjaden B.C."/>
            <person name="van der Hoeven R."/>
            <person name="Welch R.D."/>
            <person name="Wheeler C."/>
            <person name="Xiang B."/>
            <person name="Barbazuk B."/>
            <person name="Gaudriault S."/>
            <person name="Goodner B."/>
            <person name="Slater S.C."/>
            <person name="Forst S."/>
            <person name="Goldman B.S."/>
            <person name="Goodrich-Blair H."/>
        </authorList>
    </citation>
    <scope>NUCLEOTIDE SEQUENCE [LARGE SCALE GENOMIC DNA]</scope>
    <source>
        <strain evidence="6">ATCC 19061 / DSM 3370 / CCUG 14189 / LMG 1036 / NCIMB 9965 / AN6</strain>
    </source>
</reference>
<protein>
    <recommendedName>
        <fullName evidence="2">asparagine synthase (glutamine-hydrolyzing)</fullName>
        <ecNumber evidence="2">6.3.5.4</ecNumber>
    </recommendedName>
</protein>
<dbReference type="EC" id="6.3.5.4" evidence="2"/>
<evidence type="ECO:0000256" key="3">
    <source>
        <dbReference type="ARBA" id="ARBA00048741"/>
    </source>
</evidence>
<keyword evidence="6" id="KW-1185">Reference proteome</keyword>
<evidence type="ECO:0000256" key="1">
    <source>
        <dbReference type="ARBA" id="ARBA00005187"/>
    </source>
</evidence>
<dbReference type="eggNOG" id="COG0367">
    <property type="taxonomic scope" value="Bacteria"/>
</dbReference>
<proteinExistence type="predicted"/>
<dbReference type="Gene3D" id="3.60.20.10">
    <property type="entry name" value="Glutamine Phosphoribosylpyrophosphate, subunit 1, domain 1"/>
    <property type="match status" value="1"/>
</dbReference>
<evidence type="ECO:0000313" key="6">
    <source>
        <dbReference type="Proteomes" id="UP000008075"/>
    </source>
</evidence>
<dbReference type="PANTHER" id="PTHR43284:SF1">
    <property type="entry name" value="ASPARAGINE SYNTHETASE"/>
    <property type="match status" value="1"/>
</dbReference>
<sequence length="62" mass="7184">MCGITGWLSYNQYMKNHRNTIQKMTDTVSNRGPDAQGIWIEGPVALGHRRLSIIDLYNFSKW</sequence>
<dbReference type="STRING" id="406817.XNC1_0713"/>
<dbReference type="InterPro" id="IPR017932">
    <property type="entry name" value="GATase_2_dom"/>
</dbReference>
<dbReference type="InterPro" id="IPR029055">
    <property type="entry name" value="Ntn_hydrolases_N"/>
</dbReference>
<feature type="domain" description="Glutamine amidotransferase type-2" evidence="4">
    <location>
        <begin position="2"/>
        <end position="62"/>
    </location>
</feature>
<accession>D3VJM8</accession>
<dbReference type="HOGENOM" id="CLU_2903344_0_0_6"/>
<evidence type="ECO:0000259" key="4">
    <source>
        <dbReference type="PROSITE" id="PS51278"/>
    </source>
</evidence>
<dbReference type="Proteomes" id="UP000008075">
    <property type="component" value="Chromosome"/>
</dbReference>
<name>D3VJM8_XENNA</name>
<dbReference type="SUPFAM" id="SSF56235">
    <property type="entry name" value="N-terminal nucleophile aminohydrolases (Ntn hydrolases)"/>
    <property type="match status" value="1"/>
</dbReference>
<dbReference type="PANTHER" id="PTHR43284">
    <property type="entry name" value="ASPARAGINE SYNTHETASE (GLUTAMINE-HYDROLYZING)"/>
    <property type="match status" value="1"/>
</dbReference>
<dbReference type="GO" id="GO:0005829">
    <property type="term" value="C:cytosol"/>
    <property type="evidence" value="ECO:0007669"/>
    <property type="project" value="TreeGrafter"/>
</dbReference>